<name>A0AAJ0XEM8_HALSE</name>
<keyword evidence="7" id="KW-1185">Reference proteome</keyword>
<evidence type="ECO:0000313" key="6">
    <source>
        <dbReference type="EMBL" id="MBK5929999.1"/>
    </source>
</evidence>
<comment type="similarity">
    <text evidence="2 4">Belongs to the pyridoxal phosphate-binding protein YggS/PROSC family.</text>
</comment>
<dbReference type="InterPro" id="IPR011078">
    <property type="entry name" value="PyrdxlP_homeostasis"/>
</dbReference>
<dbReference type="PANTHER" id="PTHR10146:SF14">
    <property type="entry name" value="PYRIDOXAL PHOSPHATE HOMEOSTASIS PROTEIN"/>
    <property type="match status" value="1"/>
</dbReference>
<dbReference type="FunFam" id="3.20.20.10:FF:000018">
    <property type="entry name" value="Pyridoxal phosphate homeostasis protein"/>
    <property type="match status" value="1"/>
</dbReference>
<evidence type="ECO:0000256" key="4">
    <source>
        <dbReference type="RuleBase" id="RU004514"/>
    </source>
</evidence>
<dbReference type="HAMAP" id="MF_02087">
    <property type="entry name" value="PLP_homeostasis"/>
    <property type="match status" value="1"/>
</dbReference>
<dbReference type="EMBL" id="NHSF01000035">
    <property type="protein sequence ID" value="MBK5929999.1"/>
    <property type="molecule type" value="Genomic_DNA"/>
</dbReference>
<dbReference type="NCBIfam" id="TIGR00044">
    <property type="entry name" value="YggS family pyridoxal phosphate-dependent enzyme"/>
    <property type="match status" value="1"/>
</dbReference>
<comment type="function">
    <text evidence="2">Pyridoxal 5'-phosphate (PLP)-binding protein, which is involved in PLP homeostasis.</text>
</comment>
<evidence type="ECO:0000256" key="2">
    <source>
        <dbReference type="HAMAP-Rule" id="MF_02087"/>
    </source>
</evidence>
<dbReference type="InterPro" id="IPR001608">
    <property type="entry name" value="Ala_racemase_N"/>
</dbReference>
<keyword evidence="1 2" id="KW-0663">Pyridoxal phosphate</keyword>
<organism evidence="6 7">
    <name type="scientific">Halochromatium salexigens</name>
    <name type="common">Chromatium salexigens</name>
    <dbReference type="NCBI Taxonomy" id="49447"/>
    <lineage>
        <taxon>Bacteria</taxon>
        <taxon>Pseudomonadati</taxon>
        <taxon>Pseudomonadota</taxon>
        <taxon>Gammaproteobacteria</taxon>
        <taxon>Chromatiales</taxon>
        <taxon>Chromatiaceae</taxon>
        <taxon>Halochromatium</taxon>
    </lineage>
</organism>
<dbReference type="PROSITE" id="PS01211">
    <property type="entry name" value="UPF0001"/>
    <property type="match status" value="1"/>
</dbReference>
<dbReference type="InterPro" id="IPR029066">
    <property type="entry name" value="PLP-binding_barrel"/>
</dbReference>
<dbReference type="PIRSF" id="PIRSF004848">
    <property type="entry name" value="YBL036c_PLPDEIII"/>
    <property type="match status" value="1"/>
</dbReference>
<dbReference type="AlphaFoldDB" id="A0AAJ0XEM8"/>
<gene>
    <name evidence="6" type="ORF">CCR82_05525</name>
</gene>
<evidence type="ECO:0000256" key="1">
    <source>
        <dbReference type="ARBA" id="ARBA00022898"/>
    </source>
</evidence>
<evidence type="ECO:0000313" key="7">
    <source>
        <dbReference type="Proteomes" id="UP001296967"/>
    </source>
</evidence>
<sequence length="234" mass="25407">MLARSDIASRLDAVRARIAAAEARFGRAPGSVQLLAVSKVQPAELIRAAHQHGQRAFGESYVQEACDKQALLGERALDWHFIGRIQRNKTKTIAAHFDWVHGLGDPRHAERLGAHRLTVSDEPLRCCLQVNLSGEASKAGVEPHALPELLAHCARIEGLRIEGLMTLPAPAEDIAAQRRPFAVLRALRDRLATPEQPLATLSMGMSDDLEAAVAEGATMVRIGTAVFGPRPRHP</sequence>
<dbReference type="SUPFAM" id="SSF51419">
    <property type="entry name" value="PLP-binding barrel"/>
    <property type="match status" value="1"/>
</dbReference>
<reference evidence="6" key="2">
    <citation type="journal article" date="2020" name="Microorganisms">
        <title>Osmotic Adaptation and Compatible Solute Biosynthesis of Phototrophic Bacteria as Revealed from Genome Analyses.</title>
        <authorList>
            <person name="Imhoff J.F."/>
            <person name="Rahn T."/>
            <person name="Kunzel S."/>
            <person name="Keller A."/>
            <person name="Neulinger S.C."/>
        </authorList>
    </citation>
    <scope>NUCLEOTIDE SEQUENCE</scope>
    <source>
        <strain evidence="6">DSM 4395</strain>
    </source>
</reference>
<dbReference type="Pfam" id="PF01168">
    <property type="entry name" value="Ala_racemase_N"/>
    <property type="match status" value="1"/>
</dbReference>
<accession>A0AAJ0XEM8</accession>
<dbReference type="PANTHER" id="PTHR10146">
    <property type="entry name" value="PROLINE SYNTHETASE CO-TRANSCRIBED BACTERIAL HOMOLOG PROTEIN"/>
    <property type="match status" value="1"/>
</dbReference>
<proteinExistence type="inferred from homology"/>
<dbReference type="GO" id="GO:0030170">
    <property type="term" value="F:pyridoxal phosphate binding"/>
    <property type="evidence" value="ECO:0007669"/>
    <property type="project" value="UniProtKB-UniRule"/>
</dbReference>
<evidence type="ECO:0000259" key="5">
    <source>
        <dbReference type="Pfam" id="PF01168"/>
    </source>
</evidence>
<dbReference type="Proteomes" id="UP001296967">
    <property type="component" value="Unassembled WGS sequence"/>
</dbReference>
<evidence type="ECO:0000256" key="3">
    <source>
        <dbReference type="PIRSR" id="PIRSR004848-1"/>
    </source>
</evidence>
<comment type="caution">
    <text evidence="6">The sequence shown here is derived from an EMBL/GenBank/DDBJ whole genome shotgun (WGS) entry which is preliminary data.</text>
</comment>
<feature type="domain" description="Alanine racemase N-terminal" evidence="5">
    <location>
        <begin position="11"/>
        <end position="231"/>
    </location>
</feature>
<reference evidence="6" key="1">
    <citation type="submission" date="2017-05" db="EMBL/GenBank/DDBJ databases">
        <authorList>
            <person name="Imhoff J.F."/>
            <person name="Rahn T."/>
            <person name="Kuenzel S."/>
            <person name="Neulinger S.C."/>
        </authorList>
    </citation>
    <scope>NUCLEOTIDE SEQUENCE</scope>
    <source>
        <strain evidence="6">DSM 4395</strain>
    </source>
</reference>
<dbReference type="Gene3D" id="3.20.20.10">
    <property type="entry name" value="Alanine racemase"/>
    <property type="match status" value="1"/>
</dbReference>
<protein>
    <recommendedName>
        <fullName evidence="2">Pyridoxal phosphate homeostasis protein</fullName>
        <shortName evidence="2">PLP homeostasis protein</shortName>
    </recommendedName>
</protein>
<feature type="modified residue" description="N6-(pyridoxal phosphate)lysine" evidence="2 3">
    <location>
        <position position="39"/>
    </location>
</feature>
<comment type="cofactor">
    <cofactor evidence="3">
        <name>pyridoxal 5'-phosphate</name>
        <dbReference type="ChEBI" id="CHEBI:597326"/>
    </cofactor>
</comment>
<dbReference type="RefSeq" id="WP_201244426.1">
    <property type="nucleotide sequence ID" value="NZ_NHSF01000035.1"/>
</dbReference>